<sequence length="329" mass="34467">MFRSAPLVRSLAAAAAAANGAVTRSSAACRRIMPARFVSDSSSSSGKNGSPAKSGAAAATQPAAAAVRPSAVVVDHVKDDQLVLEGTATEIVSSPLATTAAPAAATASLSHSADLSLFLQSLSTSSSTKPTAATAAIPSHRPTGPALPLFAPDHPLMTDDFGVLPPFSSPTSLATTFGHLTISSADAEAHLAQGERQAMTRLIGHPSMPYILTPGNPMLPSGDRGRQKGADEFFGAEQDVDEFAQTEADGEPRMVTMQVMSPPGTTSPASIMGLLPEGATLVRMRADGGVQQRSEATKYWMTSVLRKRRKKMNKHKLRKLRKKTRSQRK</sequence>
<dbReference type="Proteomes" id="UP000193411">
    <property type="component" value="Unassembled WGS sequence"/>
</dbReference>
<keyword evidence="2" id="KW-0496">Mitochondrion</keyword>
<feature type="domain" description="Ribosomal protein mS38 C-terminal" evidence="6">
    <location>
        <begin position="300"/>
        <end position="329"/>
    </location>
</feature>
<evidence type="ECO:0000256" key="5">
    <source>
        <dbReference type="SAM" id="MobiDB-lite"/>
    </source>
</evidence>
<name>A0A1Y2HVH1_9FUNG</name>
<dbReference type="SMART" id="SM01155">
    <property type="entry name" value="DUF1713"/>
    <property type="match status" value="1"/>
</dbReference>
<dbReference type="Pfam" id="PF08213">
    <property type="entry name" value="COX24_C"/>
    <property type="match status" value="1"/>
</dbReference>
<protein>
    <recommendedName>
        <fullName evidence="4">Small ribosomal subunit protein mS38</fullName>
    </recommendedName>
</protein>
<evidence type="ECO:0000256" key="1">
    <source>
        <dbReference type="ARBA" id="ARBA00004173"/>
    </source>
</evidence>
<dbReference type="GO" id="GO:0005739">
    <property type="term" value="C:mitochondrion"/>
    <property type="evidence" value="ECO:0007669"/>
    <property type="project" value="UniProtKB-SubCell"/>
</dbReference>
<gene>
    <name evidence="7" type="ORF">BCR44DRAFT_95898</name>
</gene>
<evidence type="ECO:0000313" key="7">
    <source>
        <dbReference type="EMBL" id="ORZ37944.1"/>
    </source>
</evidence>
<keyword evidence="8" id="KW-1185">Reference proteome</keyword>
<dbReference type="STRING" id="765915.A0A1Y2HVH1"/>
<dbReference type="PANTHER" id="PTHR32035">
    <property type="entry name" value="AURORA KINASE A-INTERACTING PROTEIN"/>
    <property type="match status" value="1"/>
</dbReference>
<comment type="subcellular location">
    <subcellularLocation>
        <location evidence="1">Mitochondrion</location>
    </subcellularLocation>
</comment>
<feature type="region of interest" description="Disordered" evidence="5">
    <location>
        <begin position="307"/>
        <end position="329"/>
    </location>
</feature>
<dbReference type="EMBL" id="MCFL01000010">
    <property type="protein sequence ID" value="ORZ37944.1"/>
    <property type="molecule type" value="Genomic_DNA"/>
</dbReference>
<evidence type="ECO:0000259" key="6">
    <source>
        <dbReference type="SMART" id="SM01155"/>
    </source>
</evidence>
<evidence type="ECO:0000256" key="3">
    <source>
        <dbReference type="ARBA" id="ARBA00035647"/>
    </source>
</evidence>
<feature type="region of interest" description="Disordered" evidence="5">
    <location>
        <begin position="38"/>
        <end position="61"/>
    </location>
</feature>
<evidence type="ECO:0000256" key="2">
    <source>
        <dbReference type="ARBA" id="ARBA00023128"/>
    </source>
</evidence>
<comment type="caution">
    <text evidence="7">The sequence shown here is derived from an EMBL/GenBank/DDBJ whole genome shotgun (WGS) entry which is preliminary data.</text>
</comment>
<evidence type="ECO:0000256" key="4">
    <source>
        <dbReference type="ARBA" id="ARBA00035682"/>
    </source>
</evidence>
<accession>A0A1Y2HVH1</accession>
<dbReference type="InterPro" id="IPR013177">
    <property type="entry name" value="Ribosomal_mS38_C"/>
</dbReference>
<evidence type="ECO:0000313" key="8">
    <source>
        <dbReference type="Proteomes" id="UP000193411"/>
    </source>
</evidence>
<dbReference type="AlphaFoldDB" id="A0A1Y2HVH1"/>
<dbReference type="PANTHER" id="PTHR32035:SF3">
    <property type="entry name" value="SMALL RIBOSOMAL SUBUNIT PROTEIN MS38"/>
    <property type="match status" value="1"/>
</dbReference>
<proteinExistence type="inferred from homology"/>
<reference evidence="7 8" key="1">
    <citation type="submission" date="2016-07" db="EMBL/GenBank/DDBJ databases">
        <title>Pervasive Adenine N6-methylation of Active Genes in Fungi.</title>
        <authorList>
            <consortium name="DOE Joint Genome Institute"/>
            <person name="Mondo S.J."/>
            <person name="Dannebaum R.O."/>
            <person name="Kuo R.C."/>
            <person name="Labutti K."/>
            <person name="Haridas S."/>
            <person name="Kuo A."/>
            <person name="Salamov A."/>
            <person name="Ahrendt S.R."/>
            <person name="Lipzen A."/>
            <person name="Sullivan W."/>
            <person name="Andreopoulos W.B."/>
            <person name="Clum A."/>
            <person name="Lindquist E."/>
            <person name="Daum C."/>
            <person name="Ramamoorthy G.K."/>
            <person name="Gryganskyi A."/>
            <person name="Culley D."/>
            <person name="Magnuson J.K."/>
            <person name="James T.Y."/>
            <person name="O'Malley M.A."/>
            <person name="Stajich J.E."/>
            <person name="Spatafora J.W."/>
            <person name="Visel A."/>
            <person name="Grigoriev I.V."/>
        </authorList>
    </citation>
    <scope>NUCLEOTIDE SEQUENCE [LARGE SCALE GENOMIC DNA]</scope>
    <source>
        <strain evidence="7 8">PL171</strain>
    </source>
</reference>
<comment type="similarity">
    <text evidence="3">Belongs to the mitochondrion-specific ribosomal protein mS38 family.</text>
</comment>
<organism evidence="7 8">
    <name type="scientific">Catenaria anguillulae PL171</name>
    <dbReference type="NCBI Taxonomy" id="765915"/>
    <lineage>
        <taxon>Eukaryota</taxon>
        <taxon>Fungi</taxon>
        <taxon>Fungi incertae sedis</taxon>
        <taxon>Blastocladiomycota</taxon>
        <taxon>Blastocladiomycetes</taxon>
        <taxon>Blastocladiales</taxon>
        <taxon>Catenariaceae</taxon>
        <taxon>Catenaria</taxon>
    </lineage>
</organism>